<dbReference type="Proteomes" id="UP001501578">
    <property type="component" value="Unassembled WGS sequence"/>
</dbReference>
<dbReference type="SUPFAM" id="SSF53756">
    <property type="entry name" value="UDP-Glycosyltransferase/glycogen phosphorylase"/>
    <property type="match status" value="1"/>
</dbReference>
<keyword evidence="1" id="KW-0328">Glycosyltransferase</keyword>
<dbReference type="PANTHER" id="PTHR45947">
    <property type="entry name" value="SULFOQUINOVOSYL TRANSFERASE SQD2"/>
    <property type="match status" value="1"/>
</dbReference>
<dbReference type="Pfam" id="PF13692">
    <property type="entry name" value="Glyco_trans_1_4"/>
    <property type="match status" value="1"/>
</dbReference>
<organism evidence="4 5">
    <name type="scientific">Nonomuraea longicatena</name>
    <dbReference type="NCBI Taxonomy" id="83682"/>
    <lineage>
        <taxon>Bacteria</taxon>
        <taxon>Bacillati</taxon>
        <taxon>Actinomycetota</taxon>
        <taxon>Actinomycetes</taxon>
        <taxon>Streptosporangiales</taxon>
        <taxon>Streptosporangiaceae</taxon>
        <taxon>Nonomuraea</taxon>
    </lineage>
</organism>
<keyword evidence="2" id="KW-0808">Transferase</keyword>
<evidence type="ECO:0000259" key="3">
    <source>
        <dbReference type="Pfam" id="PF13439"/>
    </source>
</evidence>
<evidence type="ECO:0000256" key="1">
    <source>
        <dbReference type="ARBA" id="ARBA00022676"/>
    </source>
</evidence>
<dbReference type="PANTHER" id="PTHR45947:SF3">
    <property type="entry name" value="SULFOQUINOVOSYL TRANSFERASE SQD2"/>
    <property type="match status" value="1"/>
</dbReference>
<name>A0ABP3ZQE2_9ACTN</name>
<proteinExistence type="predicted"/>
<dbReference type="InterPro" id="IPR050194">
    <property type="entry name" value="Glycosyltransferase_grp1"/>
</dbReference>
<keyword evidence="5" id="KW-1185">Reference proteome</keyword>
<dbReference type="EMBL" id="BAAAHQ010000011">
    <property type="protein sequence ID" value="GAA0924695.1"/>
    <property type="molecule type" value="Genomic_DNA"/>
</dbReference>
<reference evidence="5" key="1">
    <citation type="journal article" date="2019" name="Int. J. Syst. Evol. Microbiol.">
        <title>The Global Catalogue of Microorganisms (GCM) 10K type strain sequencing project: providing services to taxonomists for standard genome sequencing and annotation.</title>
        <authorList>
            <consortium name="The Broad Institute Genomics Platform"/>
            <consortium name="The Broad Institute Genome Sequencing Center for Infectious Disease"/>
            <person name="Wu L."/>
            <person name="Ma J."/>
        </authorList>
    </citation>
    <scope>NUCLEOTIDE SEQUENCE [LARGE SCALE GENOMIC DNA]</scope>
    <source>
        <strain evidence="5">JCM 11136</strain>
    </source>
</reference>
<dbReference type="Gene3D" id="3.40.50.2000">
    <property type="entry name" value="Glycogen Phosphorylase B"/>
    <property type="match status" value="2"/>
</dbReference>
<evidence type="ECO:0000313" key="5">
    <source>
        <dbReference type="Proteomes" id="UP001501578"/>
    </source>
</evidence>
<accession>A0ABP3ZQE2</accession>
<feature type="domain" description="Glycosyltransferase subfamily 4-like N-terminal" evidence="3">
    <location>
        <begin position="14"/>
        <end position="173"/>
    </location>
</feature>
<comment type="caution">
    <text evidence="4">The sequence shown here is derived from an EMBL/GenBank/DDBJ whole genome shotgun (WGS) entry which is preliminary data.</text>
</comment>
<evidence type="ECO:0000313" key="4">
    <source>
        <dbReference type="EMBL" id="GAA0924695.1"/>
    </source>
</evidence>
<sequence length="369" mass="38217">MTPSVLHVSQPVDGGVARYVGEAAADQAARGWSVAVAAPAEGPLPRELAARGVACLPWEATRSPGPATLREARALAAVVAGFAPDVVHLHSAKAGLAGRLALRGRIPTIFQPHGWSWLACDGPMASASAAWERLAARWTDALVCVGDGEAAQGWGAGIRHPLVVIRNGVDPARFVPADVVGRATARGKLGLPLGAPLAVCVGRLTRQKGQDVLLDAWPAVRRRCPDAVLALVGDGDLRAALERVAGPGVVFAGPAADVRPWYAAADLVVLPSRWEGLPLIALEALASGRSVVGTDIPGLAEVLTPEVGALVPPDDTTALTAALARRLGHPPLVWDEGQAAVIRAKEFDLRVTLDLLAELTSATARRPCA</sequence>
<dbReference type="Pfam" id="PF13439">
    <property type="entry name" value="Glyco_transf_4"/>
    <property type="match status" value="1"/>
</dbReference>
<evidence type="ECO:0000256" key="2">
    <source>
        <dbReference type="ARBA" id="ARBA00022679"/>
    </source>
</evidence>
<protein>
    <submittedName>
        <fullName evidence="4">Glycosyltransferase</fullName>
    </submittedName>
</protein>
<dbReference type="RefSeq" id="WP_343950033.1">
    <property type="nucleotide sequence ID" value="NZ_BAAAHQ010000011.1"/>
</dbReference>
<gene>
    <name evidence="4" type="ORF">GCM10009560_25620</name>
</gene>
<dbReference type="InterPro" id="IPR028098">
    <property type="entry name" value="Glyco_trans_4-like_N"/>
</dbReference>